<dbReference type="Pfam" id="PF17201">
    <property type="entry name" value="Cache_3-Cache_2"/>
    <property type="match status" value="1"/>
</dbReference>
<feature type="coiled-coil region" evidence="11">
    <location>
        <begin position="609"/>
        <end position="636"/>
    </location>
</feature>
<evidence type="ECO:0000256" key="10">
    <source>
        <dbReference type="PROSITE-ProRule" id="PRU00284"/>
    </source>
</evidence>
<dbReference type="NCBIfam" id="TIGR00229">
    <property type="entry name" value="sensory_box"/>
    <property type="match status" value="1"/>
</dbReference>
<dbReference type="Gene3D" id="1.10.287.950">
    <property type="entry name" value="Methyl-accepting chemotaxis protein"/>
    <property type="match status" value="1"/>
</dbReference>
<evidence type="ECO:0000259" key="12">
    <source>
        <dbReference type="PROSITE" id="PS50111"/>
    </source>
</evidence>
<dbReference type="InterPro" id="IPR000700">
    <property type="entry name" value="PAS-assoc_C"/>
</dbReference>
<dbReference type="EMBL" id="JAAGRQ010000078">
    <property type="protein sequence ID" value="NDY58096.1"/>
    <property type="molecule type" value="Genomic_DNA"/>
</dbReference>
<dbReference type="Proteomes" id="UP000469724">
    <property type="component" value="Unassembled WGS sequence"/>
</dbReference>
<dbReference type="InterPro" id="IPR029151">
    <property type="entry name" value="Sensor-like_sf"/>
</dbReference>
<dbReference type="AlphaFoldDB" id="A0A7K3NPH4"/>
<keyword evidence="4" id="KW-0547">Nucleotide-binding</keyword>
<reference evidence="16 17" key="1">
    <citation type="submission" date="2020-02" db="EMBL/GenBank/DDBJ databases">
        <title>Comparative genomics of sulfur disproportionating microorganisms.</title>
        <authorList>
            <person name="Ward L.M."/>
            <person name="Bertran E."/>
            <person name="Johnston D.T."/>
        </authorList>
    </citation>
    <scope>NUCLEOTIDE SEQUENCE [LARGE SCALE GENOMIC DNA]</scope>
    <source>
        <strain evidence="16 17">DSM 3696</strain>
    </source>
</reference>
<dbReference type="PROSITE" id="PS50113">
    <property type="entry name" value="PAC"/>
    <property type="match status" value="1"/>
</dbReference>
<dbReference type="InterPro" id="IPR013656">
    <property type="entry name" value="PAS_4"/>
</dbReference>
<evidence type="ECO:0000256" key="9">
    <source>
        <dbReference type="ARBA" id="ARBA00029447"/>
    </source>
</evidence>
<feature type="domain" description="HAMP" evidence="15">
    <location>
        <begin position="342"/>
        <end position="393"/>
    </location>
</feature>
<keyword evidence="7" id="KW-0902">Two-component regulatory system</keyword>
<feature type="domain" description="PAC" evidence="14">
    <location>
        <begin position="469"/>
        <end position="523"/>
    </location>
</feature>
<dbReference type="GO" id="GO:0004888">
    <property type="term" value="F:transmembrane signaling receptor activity"/>
    <property type="evidence" value="ECO:0007669"/>
    <property type="project" value="InterPro"/>
</dbReference>
<dbReference type="GO" id="GO:0006935">
    <property type="term" value="P:chemotaxis"/>
    <property type="evidence" value="ECO:0007669"/>
    <property type="project" value="InterPro"/>
</dbReference>
<evidence type="ECO:0000256" key="7">
    <source>
        <dbReference type="ARBA" id="ARBA00023012"/>
    </source>
</evidence>
<keyword evidence="2" id="KW-0597">Phosphoprotein</keyword>
<feature type="domain" description="PAS" evidence="13">
    <location>
        <begin position="394"/>
        <end position="438"/>
    </location>
</feature>
<dbReference type="SUPFAM" id="SSF58104">
    <property type="entry name" value="Methyl-accepting chemotaxis protein (MCP) signaling domain"/>
    <property type="match status" value="1"/>
</dbReference>
<evidence type="ECO:0000259" key="15">
    <source>
        <dbReference type="PROSITE" id="PS50885"/>
    </source>
</evidence>
<dbReference type="Gene3D" id="6.10.340.10">
    <property type="match status" value="1"/>
</dbReference>
<evidence type="ECO:0000256" key="6">
    <source>
        <dbReference type="ARBA" id="ARBA00022840"/>
    </source>
</evidence>
<dbReference type="InterPro" id="IPR003660">
    <property type="entry name" value="HAMP_dom"/>
</dbReference>
<evidence type="ECO:0000256" key="4">
    <source>
        <dbReference type="ARBA" id="ARBA00022741"/>
    </source>
</evidence>
<comment type="subcellular location">
    <subcellularLocation>
        <location evidence="1">Membrane</location>
    </subcellularLocation>
</comment>
<dbReference type="Pfam" id="PF00015">
    <property type="entry name" value="MCPsignal"/>
    <property type="match status" value="1"/>
</dbReference>
<evidence type="ECO:0000256" key="2">
    <source>
        <dbReference type="ARBA" id="ARBA00022553"/>
    </source>
</evidence>
<evidence type="ECO:0000256" key="8">
    <source>
        <dbReference type="ARBA" id="ARBA00023224"/>
    </source>
</evidence>
<dbReference type="Pfam" id="PF00672">
    <property type="entry name" value="HAMP"/>
    <property type="match status" value="1"/>
</dbReference>
<dbReference type="Pfam" id="PF08448">
    <property type="entry name" value="PAS_4"/>
    <property type="match status" value="1"/>
</dbReference>
<evidence type="ECO:0000313" key="16">
    <source>
        <dbReference type="EMBL" id="NDY58096.1"/>
    </source>
</evidence>
<dbReference type="GO" id="GO:0016020">
    <property type="term" value="C:membrane"/>
    <property type="evidence" value="ECO:0007669"/>
    <property type="project" value="UniProtKB-SubCell"/>
</dbReference>
<dbReference type="PROSITE" id="PS50112">
    <property type="entry name" value="PAS"/>
    <property type="match status" value="1"/>
</dbReference>
<evidence type="ECO:0000259" key="13">
    <source>
        <dbReference type="PROSITE" id="PS50112"/>
    </source>
</evidence>
<protein>
    <submittedName>
        <fullName evidence="16">PAS domain-containing protein</fullName>
    </submittedName>
</protein>
<dbReference type="Gene3D" id="3.30.450.20">
    <property type="entry name" value="PAS domain"/>
    <property type="match status" value="2"/>
</dbReference>
<dbReference type="PRINTS" id="PR00260">
    <property type="entry name" value="CHEMTRNSDUCR"/>
</dbReference>
<dbReference type="SUPFAM" id="SSF158472">
    <property type="entry name" value="HAMP domain-like"/>
    <property type="match status" value="1"/>
</dbReference>
<dbReference type="RefSeq" id="WP_163303174.1">
    <property type="nucleotide sequence ID" value="NZ_JAAGRQ010000078.1"/>
</dbReference>
<name>A0A7K3NPH4_9BACT</name>
<comment type="caution">
    <text evidence="16">The sequence shown here is derived from an EMBL/GenBank/DDBJ whole genome shotgun (WGS) entry which is preliminary data.</text>
</comment>
<evidence type="ECO:0000256" key="5">
    <source>
        <dbReference type="ARBA" id="ARBA00022777"/>
    </source>
</evidence>
<sequence>MVRSLSLTAKIILGGVVLALLSTAIMGGINQWRVIPALSEMGETFLSTVSADVMSAVKMQNAITQEKVNADLELLFMEMARFGQVEEDRTRPVAMEIVNQATGAKEKAHVPKLTAGYQDITGNFEIVDQMQKMVGGTATIFQVLPGKMVRVSTNVRRPDGERAVGTYIDASSPVYQACLRGETYRGRAFVVGDWYVTAYKPIMDAEGKVMAVVYVGRPIMSPQLLAALEATRVAGKGFAFVYNSAGDILQSNDPDLRGKSLKDSPFGQKLLDQKDGLVDYVSGETPKKALVRYFEPWDWHVAVGVDAADLDHGMGPRLTQAAFLSAGVAVAVGIVLALLASGYVTRPLRRAEEAARRIAAGDHSLRLAEGRDEVGRLSTAFNAILDANDQAARVNANYVNMLNAVDDPIFAVDGDMRIIAANARAAVLAGKGQEALVGVACRDVFPAALCDAAACAAGEASGCVEDDARGAESGIIEITLGGTSRFVKSVSGIMSDASGRTLGYVEVARDVTAMVRAERAMAENLERTRQVNEEINVVGRRIAKALEGISGQVDEVRQGSERQSRRVGETATAMGQMNAAVLEVAKNAAEAAQNAASARTKAEEGAQVVQKAVASIAAVEQQVVSLRDKMEGLGEKAQGIGRIIGVISDIADQTNLLALNAAIEAARAGDAGRGFAVVADEVRKLAEKTMTATKEVETAVADIQRGAAENMEATQGAAREISESTRMAQQSGGYLTDIVELVTATADQVRSIAASAEEQSAASEHVSAAMDEVSRISAETAEGMVESSEAVGELAELAGSLRALAE</sequence>
<accession>A0A7K3NPH4</accession>
<dbReference type="PROSITE" id="PS50885">
    <property type="entry name" value="HAMP"/>
    <property type="match status" value="1"/>
</dbReference>
<evidence type="ECO:0000256" key="11">
    <source>
        <dbReference type="SAM" id="Coils"/>
    </source>
</evidence>
<dbReference type="PANTHER" id="PTHR32089">
    <property type="entry name" value="METHYL-ACCEPTING CHEMOTAXIS PROTEIN MCPB"/>
    <property type="match status" value="1"/>
</dbReference>
<dbReference type="SMART" id="SM00304">
    <property type="entry name" value="HAMP"/>
    <property type="match status" value="2"/>
</dbReference>
<dbReference type="GO" id="GO:0005524">
    <property type="term" value="F:ATP binding"/>
    <property type="evidence" value="ECO:0007669"/>
    <property type="project" value="UniProtKB-KW"/>
</dbReference>
<dbReference type="InterPro" id="IPR035965">
    <property type="entry name" value="PAS-like_dom_sf"/>
</dbReference>
<dbReference type="InterPro" id="IPR004089">
    <property type="entry name" value="MCPsignal_dom"/>
</dbReference>
<dbReference type="SUPFAM" id="SSF55785">
    <property type="entry name" value="PYP-like sensor domain (PAS domain)"/>
    <property type="match status" value="1"/>
</dbReference>
<keyword evidence="6" id="KW-0067">ATP-binding</keyword>
<dbReference type="InterPro" id="IPR033462">
    <property type="entry name" value="Cache_3-Cache_2"/>
</dbReference>
<keyword evidence="3" id="KW-0808">Transferase</keyword>
<feature type="domain" description="Methyl-accepting transducer" evidence="12">
    <location>
        <begin position="538"/>
        <end position="774"/>
    </location>
</feature>
<dbReference type="InterPro" id="IPR004090">
    <property type="entry name" value="Chemotax_Me-accpt_rcpt"/>
</dbReference>
<dbReference type="SUPFAM" id="SSF103190">
    <property type="entry name" value="Sensory domain-like"/>
    <property type="match status" value="1"/>
</dbReference>
<keyword evidence="11" id="KW-0175">Coiled coil</keyword>
<keyword evidence="5" id="KW-0418">Kinase</keyword>
<dbReference type="SMART" id="SM00283">
    <property type="entry name" value="MA"/>
    <property type="match status" value="1"/>
</dbReference>
<organism evidence="16 17">
    <name type="scientific">Desulfolutivibrio sulfodismutans</name>
    <dbReference type="NCBI Taxonomy" id="63561"/>
    <lineage>
        <taxon>Bacteria</taxon>
        <taxon>Pseudomonadati</taxon>
        <taxon>Thermodesulfobacteriota</taxon>
        <taxon>Desulfovibrionia</taxon>
        <taxon>Desulfovibrionales</taxon>
        <taxon>Desulfovibrionaceae</taxon>
        <taxon>Desulfolutivibrio</taxon>
    </lineage>
</organism>
<gene>
    <name evidence="16" type="ORF">G3N56_15275</name>
</gene>
<dbReference type="GO" id="GO:0016301">
    <property type="term" value="F:kinase activity"/>
    <property type="evidence" value="ECO:0007669"/>
    <property type="project" value="UniProtKB-KW"/>
</dbReference>
<dbReference type="GO" id="GO:0000160">
    <property type="term" value="P:phosphorelay signal transduction system"/>
    <property type="evidence" value="ECO:0007669"/>
    <property type="project" value="UniProtKB-KW"/>
</dbReference>
<proteinExistence type="inferred from homology"/>
<evidence type="ECO:0000313" key="17">
    <source>
        <dbReference type="Proteomes" id="UP000469724"/>
    </source>
</evidence>
<evidence type="ECO:0000256" key="3">
    <source>
        <dbReference type="ARBA" id="ARBA00022679"/>
    </source>
</evidence>
<keyword evidence="8 10" id="KW-0807">Transducer</keyword>
<comment type="similarity">
    <text evidence="9">Belongs to the methyl-accepting chemotaxis (MCP) protein family.</text>
</comment>
<evidence type="ECO:0000256" key="1">
    <source>
        <dbReference type="ARBA" id="ARBA00004370"/>
    </source>
</evidence>
<dbReference type="InterPro" id="IPR000014">
    <property type="entry name" value="PAS"/>
</dbReference>
<dbReference type="PANTHER" id="PTHR32089:SF112">
    <property type="entry name" value="LYSOZYME-LIKE PROTEIN-RELATED"/>
    <property type="match status" value="1"/>
</dbReference>
<dbReference type="CDD" id="cd11386">
    <property type="entry name" value="MCP_signal"/>
    <property type="match status" value="1"/>
</dbReference>
<dbReference type="PROSITE" id="PS50111">
    <property type="entry name" value="CHEMOTAXIS_TRANSDUC_2"/>
    <property type="match status" value="1"/>
</dbReference>
<keyword evidence="17" id="KW-1185">Reference proteome</keyword>
<evidence type="ECO:0000259" key="14">
    <source>
        <dbReference type="PROSITE" id="PS50113"/>
    </source>
</evidence>